<comment type="caution">
    <text evidence="3">The sequence shown here is derived from an EMBL/GenBank/DDBJ whole genome shotgun (WGS) entry which is preliminary data.</text>
</comment>
<feature type="transmembrane region" description="Helical" evidence="2">
    <location>
        <begin position="206"/>
        <end position="224"/>
    </location>
</feature>
<gene>
    <name evidence="3" type="ORF">GCM10007298_32040</name>
</gene>
<evidence type="ECO:0000313" key="3">
    <source>
        <dbReference type="EMBL" id="GGF33834.1"/>
    </source>
</evidence>
<keyword evidence="2" id="KW-0472">Membrane</keyword>
<accession>A0ABQ1V0Y7</accession>
<dbReference type="RefSeq" id="WP_188490943.1">
    <property type="nucleotide sequence ID" value="NZ_BMCS01000002.1"/>
</dbReference>
<sequence>MPNSVLWVCLVAIWLFVLVPMVIKGRPEVRKRTEATLATRVINRGGRAMSKASSKVARGRHPHDADWVAPVREYRKPGELINELDDHSDVLVAEAPEDIDEADEIVVDSDDHDRDADADESDTVDSADDVERLESDDADLDADADDDLDDLDDLDADDEFDDEDSDYEVVTEPLTAEEPARRGRGGYDPTADTRRSEARYRGRQRLLLVFAVLAIASVGVGVLLGGIGWAATGVGVFLLVAYMAYLRRTVRIEERIRRQRSVRAARAARMTQQRRRIEDESPLADEIPEHLIRPGAVVLEIDDEHPVFDHLPPFQRRRVMREEPEFRRAAGE</sequence>
<feature type="region of interest" description="Disordered" evidence="1">
    <location>
        <begin position="96"/>
        <end position="196"/>
    </location>
</feature>
<feature type="transmembrane region" description="Helical" evidence="2">
    <location>
        <begin position="6"/>
        <end position="23"/>
    </location>
</feature>
<evidence type="ECO:0000256" key="2">
    <source>
        <dbReference type="SAM" id="Phobius"/>
    </source>
</evidence>
<dbReference type="NCBIfam" id="NF045516">
    <property type="entry name" value="GlpR"/>
    <property type="match status" value="1"/>
</dbReference>
<dbReference type="Proteomes" id="UP000632454">
    <property type="component" value="Unassembled WGS sequence"/>
</dbReference>
<dbReference type="EMBL" id="BMCS01000002">
    <property type="protein sequence ID" value="GGF33834.1"/>
    <property type="molecule type" value="Genomic_DNA"/>
</dbReference>
<evidence type="ECO:0000256" key="1">
    <source>
        <dbReference type="SAM" id="MobiDB-lite"/>
    </source>
</evidence>
<feature type="compositionally biased region" description="Acidic residues" evidence="1">
    <location>
        <begin position="116"/>
        <end position="128"/>
    </location>
</feature>
<reference evidence="4" key="1">
    <citation type="journal article" date="2019" name="Int. J. Syst. Evol. Microbiol.">
        <title>The Global Catalogue of Microorganisms (GCM) 10K type strain sequencing project: providing services to taxonomists for standard genome sequencing and annotation.</title>
        <authorList>
            <consortium name="The Broad Institute Genomics Platform"/>
            <consortium name="The Broad Institute Genome Sequencing Center for Infectious Disease"/>
            <person name="Wu L."/>
            <person name="Ma J."/>
        </authorList>
    </citation>
    <scope>NUCLEOTIDE SEQUENCE [LARGE SCALE GENOMIC DNA]</scope>
    <source>
        <strain evidence="4">CCM 7855</strain>
    </source>
</reference>
<evidence type="ECO:0000313" key="4">
    <source>
        <dbReference type="Proteomes" id="UP000632454"/>
    </source>
</evidence>
<keyword evidence="2" id="KW-1133">Transmembrane helix</keyword>
<feature type="compositionally biased region" description="Acidic residues" evidence="1">
    <location>
        <begin position="96"/>
        <end position="108"/>
    </location>
</feature>
<keyword evidence="2" id="KW-0812">Transmembrane</keyword>
<dbReference type="InterPro" id="IPR053779">
    <property type="entry name" value="GlpR"/>
</dbReference>
<organism evidence="3 4">
    <name type="scientific">Williamsia phyllosphaerae</name>
    <dbReference type="NCBI Taxonomy" id="885042"/>
    <lineage>
        <taxon>Bacteria</taxon>
        <taxon>Bacillati</taxon>
        <taxon>Actinomycetota</taxon>
        <taxon>Actinomycetes</taxon>
        <taxon>Mycobacteriales</taxon>
        <taxon>Nocardiaceae</taxon>
        <taxon>Williamsia</taxon>
    </lineage>
</organism>
<keyword evidence="4" id="KW-1185">Reference proteome</keyword>
<feature type="compositionally biased region" description="Acidic residues" evidence="1">
    <location>
        <begin position="136"/>
        <end position="169"/>
    </location>
</feature>
<evidence type="ECO:0008006" key="5">
    <source>
        <dbReference type="Google" id="ProtNLM"/>
    </source>
</evidence>
<feature type="transmembrane region" description="Helical" evidence="2">
    <location>
        <begin position="230"/>
        <end position="250"/>
    </location>
</feature>
<protein>
    <recommendedName>
        <fullName evidence="5">Transmembrane protein</fullName>
    </recommendedName>
</protein>
<proteinExistence type="predicted"/>
<name>A0ABQ1V0Y7_9NOCA</name>